<dbReference type="InterPro" id="IPR002890">
    <property type="entry name" value="MG2"/>
</dbReference>
<evidence type="ECO:0000256" key="3">
    <source>
        <dbReference type="ARBA" id="ARBA00057615"/>
    </source>
</evidence>
<dbReference type="PANTHER" id="PTHR11412">
    <property type="entry name" value="MACROGLOBULIN / COMPLEMENT"/>
    <property type="match status" value="1"/>
</dbReference>
<dbReference type="Pfam" id="PF01835">
    <property type="entry name" value="MG2"/>
    <property type="match status" value="1"/>
</dbReference>
<keyword evidence="6" id="KW-0812">Transmembrane</keyword>
<dbReference type="Gene3D" id="2.60.40.10">
    <property type="entry name" value="Immunoglobulins"/>
    <property type="match status" value="1"/>
</dbReference>
<reference evidence="8" key="1">
    <citation type="submission" date="2023-10" db="EMBL/GenBank/DDBJ databases">
        <title>Genome assemblies of two species of porcelain crab, Petrolisthes cinctipes and Petrolisthes manimaculis (Anomura: Porcellanidae).</title>
        <authorList>
            <person name="Angst P."/>
        </authorList>
    </citation>
    <scope>NUCLEOTIDE SEQUENCE</scope>
    <source>
        <strain evidence="8">PB745_01</strain>
        <tissue evidence="8">Gill</tissue>
    </source>
</reference>
<dbReference type="Pfam" id="PF07703">
    <property type="entry name" value="A2M_BRD"/>
    <property type="match status" value="1"/>
</dbReference>
<keyword evidence="2" id="KW-0325">Glycoprotein</keyword>
<proteinExistence type="predicted"/>
<dbReference type="InterPro" id="IPR040839">
    <property type="entry name" value="MG4"/>
</dbReference>
<feature type="domain" description="Alpha-2-macroglobulin bait region" evidence="7">
    <location>
        <begin position="463"/>
        <end position="628"/>
    </location>
</feature>
<dbReference type="FunFam" id="2.60.40.1930:FF:000001">
    <property type="entry name" value="CD109 isoform 3"/>
    <property type="match status" value="1"/>
</dbReference>
<dbReference type="Proteomes" id="UP001286313">
    <property type="component" value="Unassembled WGS sequence"/>
</dbReference>
<evidence type="ECO:0000259" key="7">
    <source>
        <dbReference type="SMART" id="SM01359"/>
    </source>
</evidence>
<protein>
    <recommendedName>
        <fullName evidence="5">TEP1-F</fullName>
    </recommendedName>
</protein>
<feature type="transmembrane region" description="Helical" evidence="6">
    <location>
        <begin position="12"/>
        <end position="31"/>
    </location>
</feature>
<dbReference type="EMBL" id="JAWQEG010002844">
    <property type="protein sequence ID" value="KAK3869384.1"/>
    <property type="molecule type" value="Genomic_DNA"/>
</dbReference>
<dbReference type="Gene3D" id="6.20.50.160">
    <property type="match status" value="1"/>
</dbReference>
<sequence>MAINNNHHYHRLVQLTVIILVTVLCTGSYIITTPRQWVSGETVQICVFTVNSPTSTHNNTVTVSLEETNNSDDDVDVDIVRSPIIPPRVINIPPDKSEHCDKLTLPTLRVTKARLKVTGHVGGQRVKHRKKVKLAGRVTKTFVQTDKYLYKPGQDVQFRILTLTGPYLKLSTNQYPLVWVETPTGSRIAQWINVDNTPGLIHMAFTLSDEPEQGDYKIHVDSPVDGGGSVTQTFRVMEYTLPRFEVTITPPKLLFGNDQEFTIRVCAKYTYGQPVKGNISLEVKNNGWGRGSSELRIEVPISGCRDFPVTADAAAINREHYYSQSLSVKAKVSEDGTGEAFEASKSIPVHRTRYNFKLVGDEKFVKPGLPYTGKVKVELPDGSPAVGESLQVCAGGKCKESTTDPITGILRFVVPQYEDLNIRIKSIDENGSVSTGRSWRRIMHTSQFHYSVKRYFSPSRSSLVIHAPTTTLPCLQGESYTHSLPLLYSMTNQNSANITVQVVSRGQIQFSSTEHYDLTTTPLPLHGTLLSPVTPVAADTVQGSITLPLTLPPNASPTAKVIVWLTRGDGEVVSDARQLTVDTCYTNPVTVAWSSSKSHPGDQVDVSITSQPQSICSLGVVDKSVELLSSTSDPLTVSGVFGMVEQTMVHSHVNPQVDDNKYCQKKLGNPTTPSSDLDDTREPDPFFPRPMPFYYPRDYYTEYVDALKMFDDSGLFVFSDLTVETRPCKERERVAMPEPDYDYMYMELQPVNIIAADFDGAADFSGVADDFGGGGESSSVSSPQPRTYFPETWLWQLSVLPILQEIRADDMYIVDQT</sequence>
<evidence type="ECO:0000313" key="8">
    <source>
        <dbReference type="EMBL" id="KAK3869384.1"/>
    </source>
</evidence>
<dbReference type="AlphaFoldDB" id="A0AAE1F839"/>
<keyword evidence="9" id="KW-1185">Reference proteome</keyword>
<organism evidence="8 9">
    <name type="scientific">Petrolisthes cinctipes</name>
    <name type="common">Flat porcelain crab</name>
    <dbReference type="NCBI Taxonomy" id="88211"/>
    <lineage>
        <taxon>Eukaryota</taxon>
        <taxon>Metazoa</taxon>
        <taxon>Ecdysozoa</taxon>
        <taxon>Arthropoda</taxon>
        <taxon>Crustacea</taxon>
        <taxon>Multicrustacea</taxon>
        <taxon>Malacostraca</taxon>
        <taxon>Eumalacostraca</taxon>
        <taxon>Eucarida</taxon>
        <taxon>Decapoda</taxon>
        <taxon>Pleocyemata</taxon>
        <taxon>Anomura</taxon>
        <taxon>Galatheoidea</taxon>
        <taxon>Porcellanidae</taxon>
        <taxon>Petrolisthes</taxon>
    </lineage>
</organism>
<comment type="caution">
    <text evidence="8">The sequence shown here is derived from an EMBL/GenBank/DDBJ whole genome shotgun (WGS) entry which is preliminary data.</text>
</comment>
<name>A0AAE1F839_PETCI</name>
<dbReference type="Gene3D" id="2.60.40.1930">
    <property type="match status" value="2"/>
</dbReference>
<evidence type="ECO:0000256" key="2">
    <source>
        <dbReference type="ARBA" id="ARBA00023180"/>
    </source>
</evidence>
<evidence type="ECO:0000256" key="1">
    <source>
        <dbReference type="ARBA" id="ARBA00022729"/>
    </source>
</evidence>
<dbReference type="InterPro" id="IPR050473">
    <property type="entry name" value="A2M/Complement_sys"/>
</dbReference>
<dbReference type="Pfam" id="PF17789">
    <property type="entry name" value="MG4"/>
    <property type="match status" value="1"/>
</dbReference>
<keyword evidence="6" id="KW-1133">Transmembrane helix</keyword>
<dbReference type="Gene3D" id="2.60.40.1940">
    <property type="match status" value="1"/>
</dbReference>
<dbReference type="InterPro" id="IPR013783">
    <property type="entry name" value="Ig-like_fold"/>
</dbReference>
<comment type="function">
    <text evidence="3">Binds covalently through a thioester bond to the pathogen surface resulting in pathogen clearance.</text>
</comment>
<dbReference type="InterPro" id="IPR041555">
    <property type="entry name" value="MG3"/>
</dbReference>
<dbReference type="GO" id="GO:0004866">
    <property type="term" value="F:endopeptidase inhibitor activity"/>
    <property type="evidence" value="ECO:0007669"/>
    <property type="project" value="InterPro"/>
</dbReference>
<evidence type="ECO:0000313" key="9">
    <source>
        <dbReference type="Proteomes" id="UP001286313"/>
    </source>
</evidence>
<dbReference type="SMART" id="SM01359">
    <property type="entry name" value="A2M_N_2"/>
    <property type="match status" value="1"/>
</dbReference>
<evidence type="ECO:0000256" key="4">
    <source>
        <dbReference type="ARBA" id="ARBA00063781"/>
    </source>
</evidence>
<gene>
    <name evidence="8" type="ORF">Pcinc_025300</name>
</gene>
<dbReference type="InterPro" id="IPR011625">
    <property type="entry name" value="A2M_N_BRD"/>
</dbReference>
<evidence type="ECO:0000256" key="5">
    <source>
        <dbReference type="ARBA" id="ARBA00078071"/>
    </source>
</evidence>
<keyword evidence="1" id="KW-0732">Signal</keyword>
<dbReference type="PANTHER" id="PTHR11412:SF171">
    <property type="entry name" value="PREGNANCY ZONE PROTEIN-LIKE PROTEIN"/>
    <property type="match status" value="1"/>
</dbReference>
<evidence type="ECO:0000256" key="6">
    <source>
        <dbReference type="SAM" id="Phobius"/>
    </source>
</evidence>
<keyword evidence="6" id="KW-0472">Membrane</keyword>
<comment type="subunit">
    <text evidence="4">Heterodimer of a TEP1-N chain and an TEP1-C chain non-covalently linked. Forms a complex composed of TEP1-N and TEP1-C heterodimer, LRIM1 and APL1C; the interaction stabilizes TEP1-N and TEP1-C heterodimer, prevents its binding to tissues while circulating in the hemolymph and protects the thioester bond from hydrolysis. Mature TEP1 and to a lesser extent full-length TEP1 interact with SPCLIP1; the interaction is induced by microbial infection.</text>
</comment>
<accession>A0AAE1F839</accession>
<dbReference type="Pfam" id="PF17791">
    <property type="entry name" value="MG3"/>
    <property type="match status" value="1"/>
</dbReference>